<proteinExistence type="predicted"/>
<comment type="caution">
    <text evidence="10">The sequence shown here is derived from an EMBL/GenBank/DDBJ whole genome shotgun (WGS) entry which is preliminary data.</text>
</comment>
<name>A0A366XSY4_9BACI</name>
<dbReference type="EMBL" id="QOCW01000012">
    <property type="protein sequence ID" value="RBW69252.1"/>
    <property type="molecule type" value="Genomic_DNA"/>
</dbReference>
<dbReference type="PANTHER" id="PTHR30181:SF3">
    <property type="entry name" value="MULTIPHOSPHORYL TRANSFER PROTEIN"/>
    <property type="match status" value="1"/>
</dbReference>
<evidence type="ECO:0000256" key="7">
    <source>
        <dbReference type="ARBA" id="ARBA00022777"/>
    </source>
</evidence>
<keyword evidence="2" id="KW-0813">Transport</keyword>
<dbReference type="GO" id="GO:0008982">
    <property type="term" value="F:protein-N(PI)-phosphohistidine-sugar phosphotransferase activity"/>
    <property type="evidence" value="ECO:0007669"/>
    <property type="project" value="InterPro"/>
</dbReference>
<evidence type="ECO:0000256" key="1">
    <source>
        <dbReference type="ARBA" id="ARBA00002434"/>
    </source>
</evidence>
<protein>
    <recommendedName>
        <fullName evidence="9">Phosphotransferase system EIIB component type 2/3 domain-containing protein</fullName>
    </recommendedName>
</protein>
<accession>A0A366XSY4</accession>
<keyword evidence="11" id="KW-1185">Reference proteome</keyword>
<keyword evidence="6" id="KW-0598">Phosphotransferase system</keyword>
<dbReference type="GO" id="GO:0090563">
    <property type="term" value="F:protein-phosphocysteine-sugar phosphotransferase activity"/>
    <property type="evidence" value="ECO:0007669"/>
    <property type="project" value="TreeGrafter"/>
</dbReference>
<evidence type="ECO:0000259" key="9">
    <source>
        <dbReference type="Pfam" id="PF02302"/>
    </source>
</evidence>
<feature type="transmembrane region" description="Helical" evidence="8">
    <location>
        <begin position="20"/>
        <end position="39"/>
    </location>
</feature>
<dbReference type="InterPro" id="IPR003501">
    <property type="entry name" value="PTS_EIIB_2/3"/>
</dbReference>
<keyword evidence="8" id="KW-1133">Transmembrane helix</keyword>
<dbReference type="SUPFAM" id="SSF52794">
    <property type="entry name" value="PTS system IIB component-like"/>
    <property type="match status" value="1"/>
</dbReference>
<dbReference type="PANTHER" id="PTHR30181">
    <property type="entry name" value="MANNITOL PERMEASE IIC COMPONENT"/>
    <property type="match status" value="1"/>
</dbReference>
<feature type="domain" description="Phosphotransferase system EIIB component type 2/3" evidence="9">
    <location>
        <begin position="20"/>
        <end position="76"/>
    </location>
</feature>
<keyword evidence="4" id="KW-0762">Sugar transport</keyword>
<evidence type="ECO:0000256" key="5">
    <source>
        <dbReference type="ARBA" id="ARBA00022679"/>
    </source>
</evidence>
<dbReference type="GO" id="GO:0016301">
    <property type="term" value="F:kinase activity"/>
    <property type="evidence" value="ECO:0007669"/>
    <property type="project" value="UniProtKB-KW"/>
</dbReference>
<dbReference type="InterPro" id="IPR050893">
    <property type="entry name" value="Sugar_PTS"/>
</dbReference>
<evidence type="ECO:0000256" key="6">
    <source>
        <dbReference type="ARBA" id="ARBA00022683"/>
    </source>
</evidence>
<evidence type="ECO:0000256" key="8">
    <source>
        <dbReference type="SAM" id="Phobius"/>
    </source>
</evidence>
<dbReference type="GO" id="GO:0005886">
    <property type="term" value="C:plasma membrane"/>
    <property type="evidence" value="ECO:0007669"/>
    <property type="project" value="TreeGrafter"/>
</dbReference>
<comment type="function">
    <text evidence="1">The phosphoenolpyruvate-dependent sugar phosphotransferase system (sugar PTS), a major carbohydrate active transport system, catalyzes the phosphorylation of incoming sugar substrates concomitantly with their translocation across the cell membrane. The enzyme II CmtAB PTS system is involved in D-mannitol transport.</text>
</comment>
<evidence type="ECO:0000313" key="11">
    <source>
        <dbReference type="Proteomes" id="UP000253314"/>
    </source>
</evidence>
<dbReference type="GO" id="GO:0009401">
    <property type="term" value="P:phosphoenolpyruvate-dependent sugar phosphotransferase system"/>
    <property type="evidence" value="ECO:0007669"/>
    <property type="project" value="UniProtKB-KW"/>
</dbReference>
<dbReference type="Proteomes" id="UP000253314">
    <property type="component" value="Unassembled WGS sequence"/>
</dbReference>
<keyword evidence="3" id="KW-0597">Phosphoprotein</keyword>
<keyword evidence="7" id="KW-0418">Kinase</keyword>
<evidence type="ECO:0000256" key="2">
    <source>
        <dbReference type="ARBA" id="ARBA00022448"/>
    </source>
</evidence>
<reference evidence="10 11" key="1">
    <citation type="submission" date="2018-07" db="EMBL/GenBank/DDBJ databases">
        <title>Lottiidibacillus patelloidae gen. nov., sp. nov., isolated from the intestinal tract of a marine limpet and the reclassification of B. taeanensis BH030017T, B. algicola KMM 3737T and B. hwajinpoensis SW-72T as genus Lottiidibacillus.</title>
        <authorList>
            <person name="Liu R."/>
            <person name="Huang Z."/>
        </authorList>
    </citation>
    <scope>NUCLEOTIDE SEQUENCE [LARGE SCALE GENOMIC DNA]</scope>
    <source>
        <strain evidence="10 11">BH030017</strain>
    </source>
</reference>
<keyword evidence="8" id="KW-0472">Membrane</keyword>
<evidence type="ECO:0000256" key="3">
    <source>
        <dbReference type="ARBA" id="ARBA00022553"/>
    </source>
</evidence>
<sequence length="109" mass="12432">MRKASVVIKTLLKNQPTIKVITFACEGGMVSSVVGAALIRKKLREAGLTIRLNHSSIHEISEETDLIVIHENFADQVKNLYPDHRYFSLQSYLHQESHNRLVQYLTSKN</sequence>
<evidence type="ECO:0000313" key="10">
    <source>
        <dbReference type="EMBL" id="RBW69252.1"/>
    </source>
</evidence>
<evidence type="ECO:0000256" key="4">
    <source>
        <dbReference type="ARBA" id="ARBA00022597"/>
    </source>
</evidence>
<dbReference type="Gene3D" id="3.40.50.2300">
    <property type="match status" value="1"/>
</dbReference>
<dbReference type="RefSeq" id="WP_113806459.1">
    <property type="nucleotide sequence ID" value="NZ_QOCW01000012.1"/>
</dbReference>
<keyword evidence="5" id="KW-0808">Transferase</keyword>
<dbReference type="OrthoDB" id="2353641at2"/>
<keyword evidence="8" id="KW-0812">Transmembrane</keyword>
<dbReference type="AlphaFoldDB" id="A0A366XSY4"/>
<dbReference type="InterPro" id="IPR036095">
    <property type="entry name" value="PTS_EIIB-like_sf"/>
</dbReference>
<gene>
    <name evidence="10" type="ORF">DS031_12805</name>
</gene>
<dbReference type="Pfam" id="PF02302">
    <property type="entry name" value="PTS_IIB"/>
    <property type="match status" value="1"/>
</dbReference>
<organism evidence="10 11">
    <name type="scientific">Bacillus taeanensis</name>
    <dbReference type="NCBI Taxonomy" id="273032"/>
    <lineage>
        <taxon>Bacteria</taxon>
        <taxon>Bacillati</taxon>
        <taxon>Bacillota</taxon>
        <taxon>Bacilli</taxon>
        <taxon>Bacillales</taxon>
        <taxon>Bacillaceae</taxon>
        <taxon>Bacillus</taxon>
    </lineage>
</organism>